<proteinExistence type="predicted"/>
<dbReference type="KEGG" id="vg:14007169"/>
<evidence type="ECO:0000313" key="2">
    <source>
        <dbReference type="Proteomes" id="UP000007261"/>
    </source>
</evidence>
<reference evidence="1 2" key="1">
    <citation type="journal article" date="2011" name="Arch. Virol.">
        <title>Complete genomic sequence of the Lactobacillus temperate phage LF1.</title>
        <authorList>
            <person name="Yoon B.H."/>
            <person name="Chang H.I."/>
        </authorList>
    </citation>
    <scope>NUCLEOTIDE SEQUENCE [LARGE SCALE GENOMIC DNA]</scope>
</reference>
<name>E9LUK8_9CAUD</name>
<sequence length="141" mass="16616">MKNNEIINCSPDLIIKRLKIISSNKLNADQSLIYFAGTIYSILLNRKVYKRNIDLQSFVKEYILAPIEEEQFKSYVYLSRTLLGSRIYRLIIEKYSYSLVIETSKRLFEYFETSSKEHNKKVKTNSKNIVSELSGWLKNDD</sequence>
<organism evidence="1 2">
    <name type="scientific">Lactobacillus phage LF1</name>
    <dbReference type="NCBI Taxonomy" id="947980"/>
    <lineage>
        <taxon>Viruses</taxon>
        <taxon>Duplodnaviria</taxon>
        <taxon>Heunggongvirae</taxon>
        <taxon>Uroviricota</taxon>
        <taxon>Caudoviricetes</taxon>
        <taxon>Lafunavirus</taxon>
        <taxon>Lafunavirus LF1</taxon>
    </lineage>
</organism>
<evidence type="ECO:0000313" key="1">
    <source>
        <dbReference type="EMBL" id="ADW01254.1"/>
    </source>
</evidence>
<keyword evidence="2" id="KW-1185">Reference proteome</keyword>
<dbReference type="EMBL" id="HQ141410">
    <property type="protein sequence ID" value="ADW01254.1"/>
    <property type="molecule type" value="Genomic_DNA"/>
</dbReference>
<protein>
    <submittedName>
        <fullName evidence="1">Uncharacterized protein</fullName>
    </submittedName>
</protein>
<dbReference type="RefSeq" id="YP_007003230.1">
    <property type="nucleotide sequence ID" value="NC_019486.1"/>
</dbReference>
<dbReference type="GeneID" id="14007169"/>
<accession>E9LUK8</accession>
<dbReference type="Proteomes" id="UP000007261">
    <property type="component" value="Segment"/>
</dbReference>